<evidence type="ECO:0000256" key="3">
    <source>
        <dbReference type="ARBA" id="ARBA00047933"/>
    </source>
</evidence>
<comment type="catalytic activity">
    <reaction evidence="3">
        <text>RNA(n) + ATP = RNA(n)-3'-adenine ribonucleotide + diphosphate</text>
        <dbReference type="Rhea" id="RHEA:11332"/>
        <dbReference type="Rhea" id="RHEA-COMP:14527"/>
        <dbReference type="Rhea" id="RHEA-COMP:17347"/>
        <dbReference type="ChEBI" id="CHEBI:30616"/>
        <dbReference type="ChEBI" id="CHEBI:33019"/>
        <dbReference type="ChEBI" id="CHEBI:140395"/>
        <dbReference type="ChEBI" id="CHEBI:173115"/>
        <dbReference type="EC" id="2.7.7.19"/>
    </reaction>
    <physiologicalReaction direction="left-to-right" evidence="3">
        <dbReference type="Rhea" id="RHEA:11333"/>
    </physiologicalReaction>
</comment>
<dbReference type="Proteomes" id="UP000241769">
    <property type="component" value="Unassembled WGS sequence"/>
</dbReference>
<evidence type="ECO:0000256" key="2">
    <source>
        <dbReference type="ARBA" id="ARBA00022679"/>
    </source>
</evidence>
<protein>
    <submittedName>
        <fullName evidence="5">Uncharacterized protein</fullName>
    </submittedName>
</protein>
<dbReference type="SMART" id="SM01153">
    <property type="entry name" value="DUF1693"/>
    <property type="match status" value="1"/>
</dbReference>
<dbReference type="GO" id="GO:1990817">
    <property type="term" value="F:poly(A) RNA polymerase activity"/>
    <property type="evidence" value="ECO:0007669"/>
    <property type="project" value="UniProtKB-EC"/>
</dbReference>
<evidence type="ECO:0000313" key="5">
    <source>
        <dbReference type="EMBL" id="PRP78911.1"/>
    </source>
</evidence>
<comment type="similarity">
    <text evidence="1">Belongs to the TENT family.</text>
</comment>
<dbReference type="AlphaFoldDB" id="A0A2P6N4P2"/>
<proteinExistence type="inferred from homology"/>
<sequence length="699" mass="79266">MAAQKNKEKRASGSLSSSYNHKIPGRTQTDSSFEQQDIDVRVISVPASMNEDKVWAGKKGGAHMRSETNRKNLSRTPTGSHRLTDNRQTSENRPASENRQTEVRTEGKATSTPPTPHSASMVSVKLPISAVDRIHTPTRGNSPNGSKGKTYLHPNHPNHPNYRNRGSHTEKVTNQQPSSAEGSGEKRNRARNVSKEQMIPHPEMNAWDVARGRLNKKQTERLTGLLDEEYNIVSKDGTIRFTISPYKLIARLIAKLSENSIHSLDTGIRLVGSGAAHTLMDDENFFSNPNHEHVINDIDFCFYVPKTVKFHEVLQIEEGVLCDIIEEEMNMKLTVRDVYEKFFLDSVKVEDESNSESWSLITIGEMGLRTIDIKFVIKSRRSWVFSADSFEIVLDALFDQLMEVAKPSNGKKSPRKQEEKKLSEIISSLTTSAEAQLRENSIMVESLYADYAEALLHLKTKRLYTKRPEDIRRGIFRYCHELAKGKTPANEDERIKLDKVRHSLGLTEERQAFVKSFLNEKTSNFEEVLRKFLMKHTSSSLHCLDQLYDIFIRSGCEQIPEMISYLQIVSMYRERYEKLTHTFPSGEKESPIEGFSEVARNVSAIMTLGFWSTLRAHLMQFYVMAVVHLANCSTSPYPGLANNPSTLGQSPSVNPPTKATHISKLPNRLLPLIQRHSVLFATNCLKMHKPTELLLDIEL</sequence>
<evidence type="ECO:0000256" key="4">
    <source>
        <dbReference type="SAM" id="MobiDB-lite"/>
    </source>
</evidence>
<evidence type="ECO:0000256" key="1">
    <source>
        <dbReference type="ARBA" id="ARBA00007631"/>
    </source>
</evidence>
<reference evidence="5 6" key="1">
    <citation type="journal article" date="2018" name="Genome Biol. Evol.">
        <title>Multiple Roots of Fruiting Body Formation in Amoebozoa.</title>
        <authorList>
            <person name="Hillmann F."/>
            <person name="Forbes G."/>
            <person name="Novohradska S."/>
            <person name="Ferling I."/>
            <person name="Riege K."/>
            <person name="Groth M."/>
            <person name="Westermann M."/>
            <person name="Marz M."/>
            <person name="Spaller T."/>
            <person name="Winckler T."/>
            <person name="Schaap P."/>
            <person name="Glockner G."/>
        </authorList>
    </citation>
    <scope>NUCLEOTIDE SEQUENCE [LARGE SCALE GENOMIC DNA]</scope>
    <source>
        <strain evidence="5 6">Jena</strain>
    </source>
</reference>
<dbReference type="InParanoid" id="A0A2P6N4P2"/>
<evidence type="ECO:0000313" key="6">
    <source>
        <dbReference type="Proteomes" id="UP000241769"/>
    </source>
</evidence>
<dbReference type="GO" id="GO:0048255">
    <property type="term" value="P:mRNA stabilization"/>
    <property type="evidence" value="ECO:0007669"/>
    <property type="project" value="TreeGrafter"/>
</dbReference>
<feature type="compositionally biased region" description="Polar residues" evidence="4">
    <location>
        <begin position="138"/>
        <end position="147"/>
    </location>
</feature>
<feature type="compositionally biased region" description="Polar residues" evidence="4">
    <location>
        <begin position="172"/>
        <end position="181"/>
    </location>
</feature>
<dbReference type="OrthoDB" id="21211at2759"/>
<keyword evidence="6" id="KW-1185">Reference proteome</keyword>
<feature type="compositionally biased region" description="Polar residues" evidence="4">
    <location>
        <begin position="108"/>
        <end position="121"/>
    </location>
</feature>
<dbReference type="EMBL" id="MDYQ01000205">
    <property type="protein sequence ID" value="PRP78911.1"/>
    <property type="molecule type" value="Genomic_DNA"/>
</dbReference>
<dbReference type="InterPro" id="IPR012937">
    <property type="entry name" value="TET5"/>
</dbReference>
<organism evidence="5 6">
    <name type="scientific">Planoprotostelium fungivorum</name>
    <dbReference type="NCBI Taxonomy" id="1890364"/>
    <lineage>
        <taxon>Eukaryota</taxon>
        <taxon>Amoebozoa</taxon>
        <taxon>Evosea</taxon>
        <taxon>Variosea</taxon>
        <taxon>Cavosteliida</taxon>
        <taxon>Cavosteliaceae</taxon>
        <taxon>Planoprotostelium</taxon>
    </lineage>
</organism>
<dbReference type="Pfam" id="PF07984">
    <property type="entry name" value="NTP_transf_7"/>
    <property type="match status" value="1"/>
</dbReference>
<accession>A0A2P6N4P2</accession>
<feature type="compositionally biased region" description="Polar residues" evidence="4">
    <location>
        <begin position="13"/>
        <end position="35"/>
    </location>
</feature>
<keyword evidence="2" id="KW-0808">Transferase</keyword>
<feature type="compositionally biased region" description="Basic and acidic residues" evidence="4">
    <location>
        <begin position="1"/>
        <end position="11"/>
    </location>
</feature>
<dbReference type="PANTHER" id="PTHR12974:SF36">
    <property type="entry name" value="POLYNUCLEOTIDE ADENYLYLTRANSFERASE"/>
    <property type="match status" value="1"/>
</dbReference>
<feature type="compositionally biased region" description="Basic and acidic residues" evidence="4">
    <location>
        <begin position="82"/>
        <end position="107"/>
    </location>
</feature>
<name>A0A2P6N4P2_9EUKA</name>
<dbReference type="PANTHER" id="PTHR12974">
    <property type="entry name" value="PRION-LIKE- Q/N-RICH -DOMAIN-BEARING PROTEIN PROTEIN 44"/>
    <property type="match status" value="1"/>
</dbReference>
<dbReference type="GO" id="GO:0003723">
    <property type="term" value="F:RNA binding"/>
    <property type="evidence" value="ECO:0007669"/>
    <property type="project" value="TreeGrafter"/>
</dbReference>
<comment type="caution">
    <text evidence="5">The sequence shown here is derived from an EMBL/GenBank/DDBJ whole genome shotgun (WGS) entry which is preliminary data.</text>
</comment>
<feature type="region of interest" description="Disordered" evidence="4">
    <location>
        <begin position="134"/>
        <end position="207"/>
    </location>
</feature>
<gene>
    <name evidence="5" type="ORF">PROFUN_13287</name>
</gene>
<dbReference type="STRING" id="1890364.A0A2P6N4P2"/>
<feature type="region of interest" description="Disordered" evidence="4">
    <location>
        <begin position="1"/>
        <end position="122"/>
    </location>
</feature>